<protein>
    <submittedName>
        <fullName evidence="6">GAF and ANTAR domain-containing protein</fullName>
    </submittedName>
</protein>
<evidence type="ECO:0000256" key="4">
    <source>
        <dbReference type="ARBA" id="ARBA00023163"/>
    </source>
</evidence>
<keyword evidence="4" id="KW-0804">Transcription</keyword>
<dbReference type="SMART" id="SM00065">
    <property type="entry name" value="GAF"/>
    <property type="match status" value="1"/>
</dbReference>
<dbReference type="PROSITE" id="PS50921">
    <property type="entry name" value="ANTAR"/>
    <property type="match status" value="1"/>
</dbReference>
<dbReference type="Gene3D" id="1.10.10.10">
    <property type="entry name" value="Winged helix-like DNA-binding domain superfamily/Winged helix DNA-binding domain"/>
    <property type="match status" value="1"/>
</dbReference>
<keyword evidence="2" id="KW-0418">Kinase</keyword>
<gene>
    <name evidence="6" type="ORF">FQ154_13720</name>
</gene>
<dbReference type="SUPFAM" id="SSF52172">
    <property type="entry name" value="CheY-like"/>
    <property type="match status" value="1"/>
</dbReference>
<dbReference type="GO" id="GO:0016301">
    <property type="term" value="F:kinase activity"/>
    <property type="evidence" value="ECO:0007669"/>
    <property type="project" value="UniProtKB-KW"/>
</dbReference>
<organism evidence="6 7">
    <name type="scientific">Paeniglutamicibacter gangotriensis</name>
    <dbReference type="NCBI Taxonomy" id="254787"/>
    <lineage>
        <taxon>Bacteria</taxon>
        <taxon>Bacillati</taxon>
        <taxon>Actinomycetota</taxon>
        <taxon>Actinomycetes</taxon>
        <taxon>Micrococcales</taxon>
        <taxon>Micrococcaceae</taxon>
        <taxon>Paeniglutamicibacter</taxon>
    </lineage>
</organism>
<dbReference type="RefSeq" id="WP_007273137.1">
    <property type="nucleotide sequence ID" value="NZ_VOBL01000015.1"/>
</dbReference>
<dbReference type="SUPFAM" id="SSF55781">
    <property type="entry name" value="GAF domain-like"/>
    <property type="match status" value="1"/>
</dbReference>
<evidence type="ECO:0000256" key="2">
    <source>
        <dbReference type="ARBA" id="ARBA00022777"/>
    </source>
</evidence>
<dbReference type="EMBL" id="VOBL01000015">
    <property type="protein sequence ID" value="KAA0975260.1"/>
    <property type="molecule type" value="Genomic_DNA"/>
</dbReference>
<dbReference type="InterPro" id="IPR003018">
    <property type="entry name" value="GAF"/>
</dbReference>
<evidence type="ECO:0000313" key="7">
    <source>
        <dbReference type="Proteomes" id="UP000323856"/>
    </source>
</evidence>
<keyword evidence="1" id="KW-0808">Transferase</keyword>
<evidence type="ECO:0000256" key="1">
    <source>
        <dbReference type="ARBA" id="ARBA00022679"/>
    </source>
</evidence>
<evidence type="ECO:0000313" key="6">
    <source>
        <dbReference type="EMBL" id="KAA0975260.1"/>
    </source>
</evidence>
<evidence type="ECO:0000256" key="3">
    <source>
        <dbReference type="ARBA" id="ARBA00023015"/>
    </source>
</evidence>
<accession>A0A5B0EC23</accession>
<dbReference type="GO" id="GO:0003723">
    <property type="term" value="F:RNA binding"/>
    <property type="evidence" value="ECO:0007669"/>
    <property type="project" value="InterPro"/>
</dbReference>
<dbReference type="InterPro" id="IPR005561">
    <property type="entry name" value="ANTAR"/>
</dbReference>
<dbReference type="AlphaFoldDB" id="A0A5B0EC23"/>
<dbReference type="InterPro" id="IPR036388">
    <property type="entry name" value="WH-like_DNA-bd_sf"/>
</dbReference>
<name>A0A5B0EC23_9MICC</name>
<sequence>MAQMGKSLPIADELAAAAANAAGLLMSEATVAETLKLITAAAKTSVPFALGAGATLIDANARPTSAAASDQIVEQADALQYDLEQGPCLSAWATGETIVVQDIAGDERWPEWSRVVGPLAVASSISVPLKSSSESFGAVKVYAAESQAFTERSRAVLELLAKQASVLLEHAITAEQAKKVSDELRNTLHSRDVIGMAKGIIMERHGVAAEDAVRLLMKQAVAEGRTLGELAARLVEAPTPQGA</sequence>
<dbReference type="OrthoDB" id="3688893at2"/>
<feature type="domain" description="ANTAR" evidence="5">
    <location>
        <begin position="174"/>
        <end position="235"/>
    </location>
</feature>
<keyword evidence="3" id="KW-0805">Transcription regulation</keyword>
<dbReference type="InterPro" id="IPR012074">
    <property type="entry name" value="GAF_ANTAR"/>
</dbReference>
<dbReference type="Pfam" id="PF13185">
    <property type="entry name" value="GAF_2"/>
    <property type="match status" value="1"/>
</dbReference>
<dbReference type="SMART" id="SM01012">
    <property type="entry name" value="ANTAR"/>
    <property type="match status" value="1"/>
</dbReference>
<proteinExistence type="predicted"/>
<dbReference type="InterPro" id="IPR029016">
    <property type="entry name" value="GAF-like_dom_sf"/>
</dbReference>
<dbReference type="Pfam" id="PF03861">
    <property type="entry name" value="ANTAR"/>
    <property type="match status" value="1"/>
</dbReference>
<reference evidence="6 7" key="1">
    <citation type="submission" date="2019-07" db="EMBL/GenBank/DDBJ databases">
        <title>Analysis of the biochemical properties, biological activity and biotechnological potential of siderophores and biosurfactants produced by Antarctic psychrotolerant bacteria.</title>
        <authorList>
            <person name="Styczynski M."/>
            <person name="Krucon T."/>
            <person name="Decewicz P."/>
            <person name="Dziewit L."/>
        </authorList>
    </citation>
    <scope>NUCLEOTIDE SEQUENCE [LARGE SCALE GENOMIC DNA]</scope>
    <source>
        <strain evidence="6 7">ANT_H27</strain>
    </source>
</reference>
<dbReference type="PIRSF" id="PIRSF036625">
    <property type="entry name" value="GAF_ANTAR"/>
    <property type="match status" value="1"/>
</dbReference>
<dbReference type="Gene3D" id="3.30.450.40">
    <property type="match status" value="1"/>
</dbReference>
<dbReference type="InterPro" id="IPR011006">
    <property type="entry name" value="CheY-like_superfamily"/>
</dbReference>
<comment type="caution">
    <text evidence="6">The sequence shown here is derived from an EMBL/GenBank/DDBJ whole genome shotgun (WGS) entry which is preliminary data.</text>
</comment>
<evidence type="ECO:0000259" key="5">
    <source>
        <dbReference type="PROSITE" id="PS50921"/>
    </source>
</evidence>
<dbReference type="Proteomes" id="UP000323856">
    <property type="component" value="Unassembled WGS sequence"/>
</dbReference>